<proteinExistence type="predicted"/>
<accession>A0ACC2WTB5</accession>
<comment type="caution">
    <text evidence="1">The sequence shown here is derived from an EMBL/GenBank/DDBJ whole genome shotgun (WGS) entry which is preliminary data.</text>
</comment>
<dbReference type="Proteomes" id="UP001230649">
    <property type="component" value="Unassembled WGS sequence"/>
</dbReference>
<gene>
    <name evidence="1" type="ORF">QFC20_001249</name>
</gene>
<name>A0ACC2WTB5_9TREE</name>
<organism evidence="1 2">
    <name type="scientific">Naganishia adeliensis</name>
    <dbReference type="NCBI Taxonomy" id="92952"/>
    <lineage>
        <taxon>Eukaryota</taxon>
        <taxon>Fungi</taxon>
        <taxon>Dikarya</taxon>
        <taxon>Basidiomycota</taxon>
        <taxon>Agaricomycotina</taxon>
        <taxon>Tremellomycetes</taxon>
        <taxon>Filobasidiales</taxon>
        <taxon>Filobasidiaceae</taxon>
        <taxon>Naganishia</taxon>
    </lineage>
</organism>
<keyword evidence="2" id="KW-1185">Reference proteome</keyword>
<evidence type="ECO:0000313" key="2">
    <source>
        <dbReference type="Proteomes" id="UP001230649"/>
    </source>
</evidence>
<protein>
    <submittedName>
        <fullName evidence="1">Uncharacterized protein</fullName>
    </submittedName>
</protein>
<evidence type="ECO:0000313" key="1">
    <source>
        <dbReference type="EMBL" id="KAJ9114877.1"/>
    </source>
</evidence>
<reference evidence="1" key="1">
    <citation type="submission" date="2023-04" db="EMBL/GenBank/DDBJ databases">
        <title>Draft Genome sequencing of Naganishia species isolated from polar environments using Oxford Nanopore Technology.</title>
        <authorList>
            <person name="Leo P."/>
            <person name="Venkateswaran K."/>
        </authorList>
    </citation>
    <scope>NUCLEOTIDE SEQUENCE</scope>
    <source>
        <strain evidence="1">MNA-CCFEE 5262</strain>
    </source>
</reference>
<dbReference type="EMBL" id="JASBWS010000007">
    <property type="protein sequence ID" value="KAJ9114877.1"/>
    <property type="molecule type" value="Genomic_DNA"/>
</dbReference>
<sequence>MSRDPYWDVKREVENALSQTRDLYTSYLRLARTSNNQQLISEAKQELATSLGLVEIDIEDLEDSVTAVEESGTRWGLSYEEVQNRRRALEDVKADVKKMLSSIADDQNSQSTPAPNQTNGKHRGADPFSDVELGHASTSGNRSKNGNNAYSDDPYAERRSDEVDDYEMEQQQIMLQQQDTAVYRISNTLTTLAQQAGLIGQEVMVQNE</sequence>